<reference evidence="7 8" key="1">
    <citation type="submission" date="2020-08" db="EMBL/GenBank/DDBJ databases">
        <title>Sequencing the genomes of 1000 actinobacteria strains.</title>
        <authorList>
            <person name="Klenk H.-P."/>
        </authorList>
    </citation>
    <scope>NUCLEOTIDE SEQUENCE [LARGE SCALE GENOMIC DNA]</scope>
    <source>
        <strain evidence="7 8">DSM 44598</strain>
    </source>
</reference>
<dbReference type="GO" id="GO:0030313">
    <property type="term" value="C:cell envelope"/>
    <property type="evidence" value="ECO:0007669"/>
    <property type="project" value="UniProtKB-SubCell"/>
</dbReference>
<dbReference type="PANTHER" id="PTHR43649:SF31">
    <property type="entry name" value="SN-GLYCEROL-3-PHOSPHATE-BINDING PERIPLASMIC PROTEIN UGPB"/>
    <property type="match status" value="1"/>
</dbReference>
<keyword evidence="4 6" id="KW-0732">Signal</keyword>
<evidence type="ECO:0000256" key="6">
    <source>
        <dbReference type="SAM" id="SignalP"/>
    </source>
</evidence>
<evidence type="ECO:0000313" key="7">
    <source>
        <dbReference type="EMBL" id="MBB5495285.1"/>
    </source>
</evidence>
<dbReference type="InterPro" id="IPR006059">
    <property type="entry name" value="SBP"/>
</dbReference>
<feature type="chain" id="PRO_5039410709" evidence="6">
    <location>
        <begin position="28"/>
        <end position="467"/>
    </location>
</feature>
<dbReference type="AlphaFoldDB" id="A0A840WTI8"/>
<comment type="similarity">
    <text evidence="2">Belongs to the bacterial solute-binding protein 1 family.</text>
</comment>
<feature type="region of interest" description="Disordered" evidence="5">
    <location>
        <begin position="439"/>
        <end position="467"/>
    </location>
</feature>
<accession>A0A840WTI8</accession>
<dbReference type="PANTHER" id="PTHR43649">
    <property type="entry name" value="ARABINOSE-BINDING PROTEIN-RELATED"/>
    <property type="match status" value="1"/>
</dbReference>
<dbReference type="EMBL" id="JACHDO010000001">
    <property type="protein sequence ID" value="MBB5495285.1"/>
    <property type="molecule type" value="Genomic_DNA"/>
</dbReference>
<sequence length="467" mass="50080">MKRSPRRRGAQAAALLTSLGLVLGACSDGGGGGGGSDLTAPGPEVLDGLDEAVQVEFWHSMDATNGQVLDGLIDEFNAQNEGRIEVTGSFQGNYDEALASHRAAIQQGDTAELIMIYDLGTQFMIDSAQTVPAQSFVDEDDYDTSPIEDALLNYFTVEGELRSFPFNNSTPLMYVNRDAFEEAGLDPDSPPADLAEIREAAEQLTVTDDDGTVVQYGFGASVYGWFIEQFMARAATPYCDNSNGRDGRATEVLFDDPKIVELVEWWEEMIEDDLAVQIGRNTDDGQAAFTSGRAAMTLESTGSLGGFIEQSDFEVGAGYFPLISADDPGGSIIGGASLWINGEGHTPEEIRGSWEFVQFLLTPESQSVWHAGTGYLAVNTEGYDGPEASERAEEFPQFSVAADQLADSEINENTAGCMMGVMSEARVAAEEGWEAALTSDTSAEEAMSNAADSVSRTIEEYNESVGE</sequence>
<evidence type="ECO:0000313" key="8">
    <source>
        <dbReference type="Proteomes" id="UP000579647"/>
    </source>
</evidence>
<dbReference type="RefSeq" id="WP_184369881.1">
    <property type="nucleotide sequence ID" value="NZ_BAAAKM010000030.1"/>
</dbReference>
<protein>
    <submittedName>
        <fullName evidence="7">sn-glycerol 3-phosphate transport system substrate-binding protein</fullName>
    </submittedName>
</protein>
<comment type="subcellular location">
    <subcellularLocation>
        <location evidence="1">Cell envelope</location>
    </subcellularLocation>
</comment>
<keyword evidence="8" id="KW-1185">Reference proteome</keyword>
<evidence type="ECO:0000256" key="4">
    <source>
        <dbReference type="ARBA" id="ARBA00022729"/>
    </source>
</evidence>
<dbReference type="SUPFAM" id="SSF53850">
    <property type="entry name" value="Periplasmic binding protein-like II"/>
    <property type="match status" value="1"/>
</dbReference>
<dbReference type="Gene3D" id="3.40.190.10">
    <property type="entry name" value="Periplasmic binding protein-like II"/>
    <property type="match status" value="2"/>
</dbReference>
<dbReference type="Pfam" id="PF13416">
    <property type="entry name" value="SBP_bac_8"/>
    <property type="match status" value="1"/>
</dbReference>
<feature type="signal peptide" evidence="6">
    <location>
        <begin position="1"/>
        <end position="27"/>
    </location>
</feature>
<evidence type="ECO:0000256" key="5">
    <source>
        <dbReference type="SAM" id="MobiDB-lite"/>
    </source>
</evidence>
<dbReference type="Proteomes" id="UP000579647">
    <property type="component" value="Unassembled WGS sequence"/>
</dbReference>
<dbReference type="PROSITE" id="PS51257">
    <property type="entry name" value="PROKAR_LIPOPROTEIN"/>
    <property type="match status" value="1"/>
</dbReference>
<name>A0A840WTI8_9ACTN</name>
<keyword evidence="3" id="KW-0813">Transport</keyword>
<dbReference type="InterPro" id="IPR050490">
    <property type="entry name" value="Bact_solute-bd_prot1"/>
</dbReference>
<evidence type="ECO:0000256" key="3">
    <source>
        <dbReference type="ARBA" id="ARBA00022448"/>
    </source>
</evidence>
<evidence type="ECO:0000256" key="1">
    <source>
        <dbReference type="ARBA" id="ARBA00004196"/>
    </source>
</evidence>
<proteinExistence type="inferred from homology"/>
<dbReference type="CDD" id="cd14748">
    <property type="entry name" value="PBP2_UgpB"/>
    <property type="match status" value="1"/>
</dbReference>
<evidence type="ECO:0000256" key="2">
    <source>
        <dbReference type="ARBA" id="ARBA00008520"/>
    </source>
</evidence>
<organism evidence="7 8">
    <name type="scientific">Nocardiopsis metallicus</name>
    <dbReference type="NCBI Taxonomy" id="179819"/>
    <lineage>
        <taxon>Bacteria</taxon>
        <taxon>Bacillati</taxon>
        <taxon>Actinomycetota</taxon>
        <taxon>Actinomycetes</taxon>
        <taxon>Streptosporangiales</taxon>
        <taxon>Nocardiopsidaceae</taxon>
        <taxon>Nocardiopsis</taxon>
    </lineage>
</organism>
<comment type="caution">
    <text evidence="7">The sequence shown here is derived from an EMBL/GenBank/DDBJ whole genome shotgun (WGS) entry which is preliminary data.</text>
</comment>
<gene>
    <name evidence="7" type="ORF">HNR07_006422</name>
</gene>